<dbReference type="HOGENOM" id="CLU_1257075_0_0_1"/>
<dbReference type="GeneID" id="173084"/>
<accession>Q7YTM2</accession>
<dbReference type="InParanoid" id="Q7YTM2"/>
<proteinExistence type="predicted"/>
<evidence type="ECO:0000313" key="2">
    <source>
        <dbReference type="Proteomes" id="UP000001940"/>
    </source>
</evidence>
<evidence type="ECO:0000313" key="3">
    <source>
        <dbReference type="WormBase" id="F58D5.9"/>
    </source>
</evidence>
<name>Q7YTM2_CAEEL</name>
<dbReference type="RefSeq" id="NP_001021520.1">
    <property type="nucleotide sequence ID" value="NM_001026349.1"/>
</dbReference>
<reference evidence="1 2" key="1">
    <citation type="journal article" date="1998" name="Science">
        <title>Genome sequence of the nematode C. elegans: a platform for investigating biology.</title>
        <authorList>
            <consortium name="The C. elegans sequencing consortium"/>
            <person name="Sulson J.E."/>
            <person name="Waterston R."/>
        </authorList>
    </citation>
    <scope>NUCLEOTIDE SEQUENCE [LARGE SCALE GENOMIC DNA]</scope>
    <source>
        <strain evidence="1 2">Bristol N2</strain>
    </source>
</reference>
<organism evidence="1 2">
    <name type="scientific">Caenorhabditis elegans</name>
    <dbReference type="NCBI Taxonomy" id="6239"/>
    <lineage>
        <taxon>Eukaryota</taxon>
        <taxon>Metazoa</taxon>
        <taxon>Ecdysozoa</taxon>
        <taxon>Nematoda</taxon>
        <taxon>Chromadorea</taxon>
        <taxon>Rhabditida</taxon>
        <taxon>Rhabditina</taxon>
        <taxon>Rhabditomorpha</taxon>
        <taxon>Rhabditoidea</taxon>
        <taxon>Rhabditidae</taxon>
        <taxon>Peloderinae</taxon>
        <taxon>Caenorhabditis</taxon>
    </lineage>
</organism>
<evidence type="ECO:0000313" key="1">
    <source>
        <dbReference type="EMBL" id="CAE17839.1"/>
    </source>
</evidence>
<dbReference type="WormBase" id="F58D5.9">
    <property type="protein sequence ID" value="CE34893"/>
    <property type="gene ID" value="WBGene00010248"/>
</dbReference>
<dbReference type="FunCoup" id="Q7YTM2">
    <property type="interactions" value="1528"/>
</dbReference>
<dbReference type="KEGG" id="cel:CELE_F58D5.9"/>
<dbReference type="EMBL" id="BX284601">
    <property type="protein sequence ID" value="CAE17839.1"/>
    <property type="molecule type" value="Genomic_DNA"/>
</dbReference>
<gene>
    <name evidence="1" type="ORF">CELE_F58D5.9</name>
    <name evidence="1 3" type="ORF">F58D5.9</name>
</gene>
<keyword evidence="2" id="KW-1185">Reference proteome</keyword>
<sequence>MKSLRATNITTAKAVIIKPPHHVILGKKHRRRVGGNLRDTAIFCDFLTSFCYVAMERCSPSTADWPKMKFGQDYEHSKCPDARFQRHVEENCQLAEQYIAAGRLLAFEVCMVTPSETQLVGFRVTISRLRRPDGRRSPNIYARLSAILEKVRTMEITEKLDTMMSSCKYRPRIRLLARLRPQSKRKADKSKVADKSQTFSLPISNSIRLMYTGISFYAFM</sequence>
<protein>
    <submittedName>
        <fullName evidence="1">Cystatin domain-containing protein</fullName>
    </submittedName>
</protein>
<dbReference type="OMA" id="ENCQLAE"/>
<dbReference type="eggNOG" id="ENOG502TH1A">
    <property type="taxonomic scope" value="Eukaryota"/>
</dbReference>
<dbReference type="UCSC" id="F58D5.9">
    <property type="organism name" value="c. elegans"/>
</dbReference>
<dbReference type="AGR" id="WB:WBGene00010248"/>
<dbReference type="Proteomes" id="UP000001940">
    <property type="component" value="Chromosome I"/>
</dbReference>
<dbReference type="CTD" id="173084"/>
<dbReference type="AlphaFoldDB" id="Q7YTM2"/>
<dbReference type="PaxDb" id="6239-F58D5.9"/>
<dbReference type="Bgee" id="WBGene00010248">
    <property type="expression patterns" value="Expressed in embryo and 3 other cell types or tissues"/>
</dbReference>
<dbReference type="OrthoDB" id="5775613at2759"/>